<keyword evidence="3" id="KW-1185">Reference proteome</keyword>
<feature type="chain" id="PRO_5041247595" evidence="1">
    <location>
        <begin position="19"/>
        <end position="176"/>
    </location>
</feature>
<accession>A0AA36GBX4</accession>
<reference evidence="2" key="1">
    <citation type="submission" date="2023-06" db="EMBL/GenBank/DDBJ databases">
        <authorList>
            <person name="Delattre M."/>
        </authorList>
    </citation>
    <scope>NUCLEOTIDE SEQUENCE</scope>
    <source>
        <strain evidence="2">AF72</strain>
    </source>
</reference>
<name>A0AA36GBX4_9BILA</name>
<organism evidence="2 3">
    <name type="scientific">Mesorhabditis spiculigera</name>
    <dbReference type="NCBI Taxonomy" id="96644"/>
    <lineage>
        <taxon>Eukaryota</taxon>
        <taxon>Metazoa</taxon>
        <taxon>Ecdysozoa</taxon>
        <taxon>Nematoda</taxon>
        <taxon>Chromadorea</taxon>
        <taxon>Rhabditida</taxon>
        <taxon>Rhabditina</taxon>
        <taxon>Rhabditomorpha</taxon>
        <taxon>Rhabditoidea</taxon>
        <taxon>Rhabditidae</taxon>
        <taxon>Mesorhabditinae</taxon>
        <taxon>Mesorhabditis</taxon>
    </lineage>
</organism>
<gene>
    <name evidence="2" type="ORF">MSPICULIGERA_LOCUS21072</name>
</gene>
<protein>
    <submittedName>
        <fullName evidence="2">Uncharacterized protein</fullName>
    </submittedName>
</protein>
<feature type="non-terminal residue" evidence="2">
    <location>
        <position position="1"/>
    </location>
</feature>
<dbReference type="Gene3D" id="2.40.128.620">
    <property type="match status" value="1"/>
</dbReference>
<sequence length="176" mass="19897">MLLFLAKVALVLVPVCLANPFVVTANPNASDYEAPYTPQMIGHHMIKVYNPVTCDTCDPGAECIRGLHQMHHQPNVYPCVQYLQLCDGYLDTPDGDDEDPTFCMFHNLLATNRTILRRKVLHMLNQFQKPYKGASDFLFNLMSQGTYLPSHHPLQFREIVKAGAHGKSVVEHEFVL</sequence>
<feature type="signal peptide" evidence="1">
    <location>
        <begin position="1"/>
        <end position="18"/>
    </location>
</feature>
<evidence type="ECO:0000256" key="1">
    <source>
        <dbReference type="SAM" id="SignalP"/>
    </source>
</evidence>
<evidence type="ECO:0000313" key="3">
    <source>
        <dbReference type="Proteomes" id="UP001177023"/>
    </source>
</evidence>
<evidence type="ECO:0000313" key="2">
    <source>
        <dbReference type="EMBL" id="CAJ0582947.1"/>
    </source>
</evidence>
<dbReference type="Proteomes" id="UP001177023">
    <property type="component" value="Unassembled WGS sequence"/>
</dbReference>
<dbReference type="EMBL" id="CATQJA010002665">
    <property type="protein sequence ID" value="CAJ0582947.1"/>
    <property type="molecule type" value="Genomic_DNA"/>
</dbReference>
<keyword evidence="1" id="KW-0732">Signal</keyword>
<proteinExistence type="predicted"/>
<comment type="caution">
    <text evidence="2">The sequence shown here is derived from an EMBL/GenBank/DDBJ whole genome shotgun (WGS) entry which is preliminary data.</text>
</comment>
<dbReference type="AlphaFoldDB" id="A0AA36GBX4"/>